<dbReference type="InterPro" id="IPR058982">
    <property type="entry name" value="Beta-barrel_AprE"/>
</dbReference>
<sequence>MPDDQIGAPTPLFRTEATQQLLAKGEGAIVLSQPVRGKIALLAAVALGFCLASYIVAFDYTKTITISGELNVVGGNAAIIATEAGRIRTTSVKSGALVEKGQPLFSIVSQRDSGAQVNDERITAIIDSRLAMLKSLSAAQRRVSDVQSAKSCEQVQEITSQLNDVKMQTKLQQQRVENLRKIRANLETLRNQGYISNVQWLQQENELVSEESRLIELKRSASGMIVQQTQYVFDCREQRANKEVTSTNAKLMLAGLAQEQLEHQLNSQTIYRSPISGTVILNVISPGGSIIPGQELATVMPRGKPVEAVLSVPSRAVAWLKHNQKVFLQVEAFPYQRYGYLVGQVRSIDAAPVVTSATTKQHDGPLYRVFVEVDSSAFRLPRTSAGLMPGMSVLARIEVDRRPIYRWIIDPLNRMDTHG</sequence>
<dbReference type="PRINTS" id="PR01490">
    <property type="entry name" value="RTXTOXIND"/>
</dbReference>
<dbReference type="RefSeq" id="WP_379773880.1">
    <property type="nucleotide sequence ID" value="NZ_JBHSMZ010000016.1"/>
</dbReference>
<accession>A0ABW0S2U3</accession>
<gene>
    <name evidence="3" type="ORF">ACFPO9_19820</name>
</gene>
<comment type="caution">
    <text evidence="3">The sequence shown here is derived from an EMBL/GenBank/DDBJ whole genome shotgun (WGS) entry which is preliminary data.</text>
</comment>
<dbReference type="PANTHER" id="PTHR30386">
    <property type="entry name" value="MEMBRANE FUSION SUBUNIT OF EMRAB-TOLC MULTIDRUG EFFLUX PUMP"/>
    <property type="match status" value="1"/>
</dbReference>
<keyword evidence="4" id="KW-1185">Reference proteome</keyword>
<protein>
    <submittedName>
        <fullName evidence="3">HlyD family efflux transporter periplasmic adaptor subunit</fullName>
    </submittedName>
</protein>
<evidence type="ECO:0000313" key="4">
    <source>
        <dbReference type="Proteomes" id="UP001596086"/>
    </source>
</evidence>
<keyword evidence="1" id="KW-0472">Membrane</keyword>
<evidence type="ECO:0000256" key="1">
    <source>
        <dbReference type="SAM" id="Phobius"/>
    </source>
</evidence>
<dbReference type="Gene3D" id="2.40.30.170">
    <property type="match status" value="1"/>
</dbReference>
<dbReference type="InterPro" id="IPR050739">
    <property type="entry name" value="MFP"/>
</dbReference>
<feature type="domain" description="AprE-like beta-barrel" evidence="2">
    <location>
        <begin position="311"/>
        <end position="398"/>
    </location>
</feature>
<dbReference type="Pfam" id="PF26002">
    <property type="entry name" value="Beta-barrel_AprE"/>
    <property type="match status" value="1"/>
</dbReference>
<proteinExistence type="predicted"/>
<dbReference type="Proteomes" id="UP001596086">
    <property type="component" value="Unassembled WGS sequence"/>
</dbReference>
<name>A0ABW0S2U3_9BURK</name>
<evidence type="ECO:0000313" key="3">
    <source>
        <dbReference type="EMBL" id="MFC5550772.1"/>
    </source>
</evidence>
<organism evidence="3 4">
    <name type="scientific">Massilia aerilata</name>
    <dbReference type="NCBI Taxonomy" id="453817"/>
    <lineage>
        <taxon>Bacteria</taxon>
        <taxon>Pseudomonadati</taxon>
        <taxon>Pseudomonadota</taxon>
        <taxon>Betaproteobacteria</taxon>
        <taxon>Burkholderiales</taxon>
        <taxon>Oxalobacteraceae</taxon>
        <taxon>Telluria group</taxon>
        <taxon>Massilia</taxon>
    </lineage>
</organism>
<keyword evidence="1" id="KW-1133">Transmembrane helix</keyword>
<dbReference type="EMBL" id="JBHSMZ010000016">
    <property type="protein sequence ID" value="MFC5550772.1"/>
    <property type="molecule type" value="Genomic_DNA"/>
</dbReference>
<feature type="transmembrane region" description="Helical" evidence="1">
    <location>
        <begin position="39"/>
        <end position="57"/>
    </location>
</feature>
<dbReference type="PANTHER" id="PTHR30386:SF28">
    <property type="entry name" value="EXPORTED PROTEIN"/>
    <property type="match status" value="1"/>
</dbReference>
<reference evidence="4" key="1">
    <citation type="journal article" date="2019" name="Int. J. Syst. Evol. Microbiol.">
        <title>The Global Catalogue of Microorganisms (GCM) 10K type strain sequencing project: providing services to taxonomists for standard genome sequencing and annotation.</title>
        <authorList>
            <consortium name="The Broad Institute Genomics Platform"/>
            <consortium name="The Broad Institute Genome Sequencing Center for Infectious Disease"/>
            <person name="Wu L."/>
            <person name="Ma J."/>
        </authorList>
    </citation>
    <scope>NUCLEOTIDE SEQUENCE [LARGE SCALE GENOMIC DNA]</scope>
    <source>
        <strain evidence="4">CGMCC 4.5798</strain>
    </source>
</reference>
<evidence type="ECO:0000259" key="2">
    <source>
        <dbReference type="Pfam" id="PF26002"/>
    </source>
</evidence>
<keyword evidence="1" id="KW-0812">Transmembrane</keyword>